<dbReference type="RefSeq" id="WP_149893695.1">
    <property type="nucleotide sequence ID" value="NZ_JBHUFA010000002.1"/>
</dbReference>
<comment type="similarity">
    <text evidence="1">Belongs to the Gfa family.</text>
</comment>
<reference evidence="6" key="1">
    <citation type="journal article" date="2019" name="Int. J. Syst. Evol. Microbiol.">
        <title>The Global Catalogue of Microorganisms (GCM) 10K type strain sequencing project: providing services to taxonomists for standard genome sequencing and annotation.</title>
        <authorList>
            <consortium name="The Broad Institute Genomics Platform"/>
            <consortium name="The Broad Institute Genome Sequencing Center for Infectious Disease"/>
            <person name="Wu L."/>
            <person name="Ma J."/>
        </authorList>
    </citation>
    <scope>NUCLEOTIDE SEQUENCE [LARGE SCALE GENOMIC DNA]</scope>
    <source>
        <strain evidence="6">JCM 3369</strain>
    </source>
</reference>
<dbReference type="Proteomes" id="UP001597327">
    <property type="component" value="Unassembled WGS sequence"/>
</dbReference>
<feature type="domain" description="CENP-V/GFA" evidence="4">
    <location>
        <begin position="18"/>
        <end position="134"/>
    </location>
</feature>
<dbReference type="PANTHER" id="PTHR28620:SF1">
    <property type="entry name" value="CENP-V_GFA DOMAIN-CONTAINING PROTEIN"/>
    <property type="match status" value="1"/>
</dbReference>
<organism evidence="5 6">
    <name type="scientific">Roseibium aestuarii</name>
    <dbReference type="NCBI Taxonomy" id="2600299"/>
    <lineage>
        <taxon>Bacteria</taxon>
        <taxon>Pseudomonadati</taxon>
        <taxon>Pseudomonadota</taxon>
        <taxon>Alphaproteobacteria</taxon>
        <taxon>Hyphomicrobiales</taxon>
        <taxon>Stappiaceae</taxon>
        <taxon>Roseibium</taxon>
    </lineage>
</organism>
<evidence type="ECO:0000256" key="1">
    <source>
        <dbReference type="ARBA" id="ARBA00005495"/>
    </source>
</evidence>
<evidence type="ECO:0000256" key="2">
    <source>
        <dbReference type="ARBA" id="ARBA00022723"/>
    </source>
</evidence>
<evidence type="ECO:0000256" key="3">
    <source>
        <dbReference type="ARBA" id="ARBA00022833"/>
    </source>
</evidence>
<dbReference type="Gene3D" id="2.170.150.70">
    <property type="match status" value="1"/>
</dbReference>
<accession>A0ABW4JWZ1</accession>
<dbReference type="InterPro" id="IPR011057">
    <property type="entry name" value="Mss4-like_sf"/>
</dbReference>
<sequence length="152" mass="16566">MKCEAVIRDGIDAGRCDYTGACHCGAVRFRVRLSQGLATARRCNCSYCRMRGAVAVSAALADFEILEGAEKLTLYQFNTGAAKHHFCAVCGIYTHHQRRSDPTQFGINAACLEGLSPFDFAEVPVTEGVNHPNDAKGKDRSPFAGMLSYRDL</sequence>
<dbReference type="PROSITE" id="PS51891">
    <property type="entry name" value="CENP_V_GFA"/>
    <property type="match status" value="1"/>
</dbReference>
<protein>
    <submittedName>
        <fullName evidence="5">GFA family protein</fullName>
    </submittedName>
</protein>
<dbReference type="InterPro" id="IPR006913">
    <property type="entry name" value="CENP-V/GFA"/>
</dbReference>
<dbReference type="SUPFAM" id="SSF51316">
    <property type="entry name" value="Mss4-like"/>
    <property type="match status" value="1"/>
</dbReference>
<dbReference type="EMBL" id="JBHUFA010000002">
    <property type="protein sequence ID" value="MFD1695716.1"/>
    <property type="molecule type" value="Genomic_DNA"/>
</dbReference>
<keyword evidence="3" id="KW-0862">Zinc</keyword>
<keyword evidence="2" id="KW-0479">Metal-binding</keyword>
<dbReference type="PANTHER" id="PTHR28620">
    <property type="entry name" value="CENTROMERE PROTEIN V"/>
    <property type="match status" value="1"/>
</dbReference>
<dbReference type="InterPro" id="IPR052355">
    <property type="entry name" value="CENP-V-like"/>
</dbReference>
<evidence type="ECO:0000313" key="6">
    <source>
        <dbReference type="Proteomes" id="UP001597327"/>
    </source>
</evidence>
<evidence type="ECO:0000259" key="4">
    <source>
        <dbReference type="PROSITE" id="PS51891"/>
    </source>
</evidence>
<comment type="caution">
    <text evidence="5">The sequence shown here is derived from an EMBL/GenBank/DDBJ whole genome shotgun (WGS) entry which is preliminary data.</text>
</comment>
<name>A0ABW4JWZ1_9HYPH</name>
<dbReference type="Pfam" id="PF04828">
    <property type="entry name" value="GFA"/>
    <property type="match status" value="1"/>
</dbReference>
<keyword evidence="6" id="KW-1185">Reference proteome</keyword>
<proteinExistence type="inferred from homology"/>
<evidence type="ECO:0000313" key="5">
    <source>
        <dbReference type="EMBL" id="MFD1695716.1"/>
    </source>
</evidence>
<gene>
    <name evidence="5" type="ORF">ACFSC7_09345</name>
</gene>